<gene>
    <name evidence="1" type="ORF">OIDMADRAFT_59956</name>
</gene>
<proteinExistence type="predicted"/>
<accession>A0A0C3C999</accession>
<name>A0A0C3C999_OIDMZ</name>
<dbReference type="HOGENOM" id="CLU_036315_0_0_1"/>
<keyword evidence="2" id="KW-1185">Reference proteome</keyword>
<evidence type="ECO:0000313" key="2">
    <source>
        <dbReference type="Proteomes" id="UP000054321"/>
    </source>
</evidence>
<dbReference type="EMBL" id="KN832887">
    <property type="protein sequence ID" value="KIM95498.1"/>
    <property type="molecule type" value="Genomic_DNA"/>
</dbReference>
<dbReference type="AlphaFoldDB" id="A0A0C3C999"/>
<dbReference type="Gene3D" id="2.170.15.10">
    <property type="entry name" value="Proaerolysin, chain A, domain 3"/>
    <property type="match status" value="1"/>
</dbReference>
<protein>
    <submittedName>
        <fullName evidence="1">Uncharacterized protein</fullName>
    </submittedName>
</protein>
<dbReference type="Proteomes" id="UP000054321">
    <property type="component" value="Unassembled WGS sequence"/>
</dbReference>
<dbReference type="InParanoid" id="A0A0C3C999"/>
<dbReference type="SUPFAM" id="SSF56973">
    <property type="entry name" value="Aerolisin/ETX pore-forming domain"/>
    <property type="match status" value="1"/>
</dbReference>
<sequence>MTNITPATQVNLLTKLPAPSGAIPQLSSGIVSLFQDENWTSQRLDLNINDYAPNQRQTIPNFMTDQATYIAFNLPIGTVMTLMDNIVPVPSGGNVADLSGCGRSVDLVGTGQTEAVNLMADNENDCISSFFWRTVDLDIGAIEVFGDINFGGNRSTIFLSEWNSGTIYSITSWWLQDQISSIRWRTLNDRQTAVMFDNQDGTGNQYNNIKGWGSTKEISNLADISFNDAISAFRWESIVPVKEIIAPFNIIASSGTGSSGLSSVVNGTNNSSVEQPVTVSINNETAQTVTLETMDQTVTGFTYTVTAEETVGIDGDEEKTTWSVGLNFTYTQSTTKTTSETQTIALNISQTINAPPMTNYTATLLVSIGQLPPTVYSTSAQRWYTDPVAGSQQDPTNNNWYKRIEPVTVSMSGSLASNATVNINATPLS</sequence>
<reference evidence="2" key="2">
    <citation type="submission" date="2015-01" db="EMBL/GenBank/DDBJ databases">
        <title>Evolutionary Origins and Diversification of the Mycorrhizal Mutualists.</title>
        <authorList>
            <consortium name="DOE Joint Genome Institute"/>
            <consortium name="Mycorrhizal Genomics Consortium"/>
            <person name="Kohler A."/>
            <person name="Kuo A."/>
            <person name="Nagy L.G."/>
            <person name="Floudas D."/>
            <person name="Copeland A."/>
            <person name="Barry K.W."/>
            <person name="Cichocki N."/>
            <person name="Veneault-Fourrey C."/>
            <person name="LaButti K."/>
            <person name="Lindquist E.A."/>
            <person name="Lipzen A."/>
            <person name="Lundell T."/>
            <person name="Morin E."/>
            <person name="Murat C."/>
            <person name="Riley R."/>
            <person name="Ohm R."/>
            <person name="Sun H."/>
            <person name="Tunlid A."/>
            <person name="Henrissat B."/>
            <person name="Grigoriev I.V."/>
            <person name="Hibbett D.S."/>
            <person name="Martin F."/>
        </authorList>
    </citation>
    <scope>NUCLEOTIDE SEQUENCE [LARGE SCALE GENOMIC DNA]</scope>
    <source>
        <strain evidence="2">Zn</strain>
    </source>
</reference>
<dbReference type="OrthoDB" id="4692089at2759"/>
<organism evidence="1 2">
    <name type="scientific">Oidiodendron maius (strain Zn)</name>
    <dbReference type="NCBI Taxonomy" id="913774"/>
    <lineage>
        <taxon>Eukaryota</taxon>
        <taxon>Fungi</taxon>
        <taxon>Dikarya</taxon>
        <taxon>Ascomycota</taxon>
        <taxon>Pezizomycotina</taxon>
        <taxon>Leotiomycetes</taxon>
        <taxon>Leotiomycetes incertae sedis</taxon>
        <taxon>Myxotrichaceae</taxon>
        <taxon>Oidiodendron</taxon>
    </lineage>
</organism>
<evidence type="ECO:0000313" key="1">
    <source>
        <dbReference type="EMBL" id="KIM95498.1"/>
    </source>
</evidence>
<dbReference type="Gene3D" id="2.60.20.10">
    <property type="entry name" value="Crystallins"/>
    <property type="match status" value="1"/>
</dbReference>
<reference evidence="1 2" key="1">
    <citation type="submission" date="2014-04" db="EMBL/GenBank/DDBJ databases">
        <authorList>
            <consortium name="DOE Joint Genome Institute"/>
            <person name="Kuo A."/>
            <person name="Martino E."/>
            <person name="Perotto S."/>
            <person name="Kohler A."/>
            <person name="Nagy L.G."/>
            <person name="Floudas D."/>
            <person name="Copeland A."/>
            <person name="Barry K.W."/>
            <person name="Cichocki N."/>
            <person name="Veneault-Fourrey C."/>
            <person name="LaButti K."/>
            <person name="Lindquist E.A."/>
            <person name="Lipzen A."/>
            <person name="Lundell T."/>
            <person name="Morin E."/>
            <person name="Murat C."/>
            <person name="Sun H."/>
            <person name="Tunlid A."/>
            <person name="Henrissat B."/>
            <person name="Grigoriev I.V."/>
            <person name="Hibbett D.S."/>
            <person name="Martin F."/>
            <person name="Nordberg H.P."/>
            <person name="Cantor M.N."/>
            <person name="Hua S.X."/>
        </authorList>
    </citation>
    <scope>NUCLEOTIDE SEQUENCE [LARGE SCALE GENOMIC DNA]</scope>
    <source>
        <strain evidence="1 2">Zn</strain>
    </source>
</reference>